<protein>
    <submittedName>
        <fullName evidence="1">Uncharacterized protein</fullName>
    </submittedName>
</protein>
<dbReference type="AlphaFoldDB" id="A0A652YS09"/>
<gene>
    <name evidence="1" type="ORF">FNL38_10266</name>
</gene>
<dbReference type="EMBL" id="VNIQ01000002">
    <property type="protein sequence ID" value="TYQ05937.1"/>
    <property type="molecule type" value="Genomic_DNA"/>
</dbReference>
<accession>A0A652YS09</accession>
<name>A0A652YS09_NOCGL</name>
<evidence type="ECO:0000313" key="1">
    <source>
        <dbReference type="EMBL" id="TYQ05937.1"/>
    </source>
</evidence>
<reference evidence="1" key="1">
    <citation type="submission" date="2019-07" db="EMBL/GenBank/DDBJ databases">
        <title>Genomic Encyclopedia of Type Strains, Phase IV (KMG-IV): sequencing the most valuable type-strain genomes for metagenomic binning, comparative biology and taxonomic classification.</title>
        <authorList>
            <person name="Goeker M."/>
        </authorList>
    </citation>
    <scope>NUCLEOTIDE SEQUENCE</scope>
    <source>
        <strain evidence="1">DSM 44596</strain>
    </source>
</reference>
<proteinExistence type="predicted"/>
<comment type="caution">
    <text evidence="1">The sequence shown here is derived from an EMBL/GenBank/DDBJ whole genome shotgun (WGS) entry which is preliminary data.</text>
</comment>
<organism evidence="1">
    <name type="scientific">Nocardia globerula</name>
    <dbReference type="NCBI Taxonomy" id="1818"/>
    <lineage>
        <taxon>Bacteria</taxon>
        <taxon>Bacillati</taxon>
        <taxon>Actinomycetota</taxon>
        <taxon>Actinomycetes</taxon>
        <taxon>Mycobacteriales</taxon>
        <taxon>Nocardiaceae</taxon>
        <taxon>Nocardia</taxon>
    </lineage>
</organism>
<sequence length="34" mass="3684">MTSAELSGQFSFITDFLSNASDLFSALTFFTSLS</sequence>